<organism evidence="1 2">
    <name type="scientific">Caenorhabditis nigoni</name>
    <dbReference type="NCBI Taxonomy" id="1611254"/>
    <lineage>
        <taxon>Eukaryota</taxon>
        <taxon>Metazoa</taxon>
        <taxon>Ecdysozoa</taxon>
        <taxon>Nematoda</taxon>
        <taxon>Chromadorea</taxon>
        <taxon>Rhabditida</taxon>
        <taxon>Rhabditina</taxon>
        <taxon>Rhabditomorpha</taxon>
        <taxon>Rhabditoidea</taxon>
        <taxon>Rhabditidae</taxon>
        <taxon>Peloderinae</taxon>
        <taxon>Caenorhabditis</taxon>
    </lineage>
</organism>
<accession>A0A2G5UAZ6</accession>
<dbReference type="EMBL" id="PDUG01000004">
    <property type="protein sequence ID" value="PIC36709.1"/>
    <property type="molecule type" value="Genomic_DNA"/>
</dbReference>
<name>A0A2G5UAZ6_9PELO</name>
<dbReference type="AlphaFoldDB" id="A0A2G5UAZ6"/>
<comment type="caution">
    <text evidence="1">The sequence shown here is derived from an EMBL/GenBank/DDBJ whole genome shotgun (WGS) entry which is preliminary data.</text>
</comment>
<dbReference type="Proteomes" id="UP000230233">
    <property type="component" value="Chromosome IV"/>
</dbReference>
<evidence type="ECO:0000313" key="1">
    <source>
        <dbReference type="EMBL" id="PIC36709.1"/>
    </source>
</evidence>
<evidence type="ECO:0000313" key="2">
    <source>
        <dbReference type="Proteomes" id="UP000230233"/>
    </source>
</evidence>
<protein>
    <submittedName>
        <fullName evidence="1">Uncharacterized protein</fullName>
    </submittedName>
</protein>
<keyword evidence="2" id="KW-1185">Reference proteome</keyword>
<sequence>MSENPNFEERLLNSYRDAFFKFKAENKGPENIWGDLSQILLEAIGKNHELEKLKIELQQEKAKNLEM</sequence>
<gene>
    <name evidence="1" type="primary">Cnig_chr_IV.g15608</name>
    <name evidence="1" type="ORF">B9Z55_015608</name>
</gene>
<proteinExistence type="predicted"/>
<reference evidence="2" key="1">
    <citation type="submission" date="2017-10" db="EMBL/GenBank/DDBJ databases">
        <title>Rapid genome shrinkage in a self-fertile nematode reveals novel sperm competition proteins.</title>
        <authorList>
            <person name="Yin D."/>
            <person name="Schwarz E.M."/>
            <person name="Thomas C.G."/>
            <person name="Felde R.L."/>
            <person name="Korf I.F."/>
            <person name="Cutter A.D."/>
            <person name="Schartner C.M."/>
            <person name="Ralston E.J."/>
            <person name="Meyer B.J."/>
            <person name="Haag E.S."/>
        </authorList>
    </citation>
    <scope>NUCLEOTIDE SEQUENCE [LARGE SCALE GENOMIC DNA]</scope>
    <source>
        <strain evidence="2">JU1422</strain>
    </source>
</reference>